<evidence type="ECO:0000256" key="1">
    <source>
        <dbReference type="SAM" id="MobiDB-lite"/>
    </source>
</evidence>
<proteinExistence type="predicted"/>
<feature type="compositionally biased region" description="Polar residues" evidence="1">
    <location>
        <begin position="27"/>
        <end position="50"/>
    </location>
</feature>
<feature type="region of interest" description="Disordered" evidence="1">
    <location>
        <begin position="166"/>
        <end position="205"/>
    </location>
</feature>
<dbReference type="AlphaFoldDB" id="A0A9P6JM64"/>
<feature type="region of interest" description="Disordered" evidence="1">
    <location>
        <begin position="1"/>
        <end position="72"/>
    </location>
</feature>
<evidence type="ECO:0000313" key="3">
    <source>
        <dbReference type="Proteomes" id="UP000807306"/>
    </source>
</evidence>
<feature type="region of interest" description="Disordered" evidence="1">
    <location>
        <begin position="92"/>
        <end position="116"/>
    </location>
</feature>
<feature type="region of interest" description="Disordered" evidence="1">
    <location>
        <begin position="237"/>
        <end position="271"/>
    </location>
</feature>
<evidence type="ECO:0000313" key="2">
    <source>
        <dbReference type="EMBL" id="KAF9525440.1"/>
    </source>
</evidence>
<comment type="caution">
    <text evidence="2">The sequence shown here is derived from an EMBL/GenBank/DDBJ whole genome shotgun (WGS) entry which is preliminary data.</text>
</comment>
<keyword evidence="3" id="KW-1185">Reference proteome</keyword>
<feature type="compositionally biased region" description="Low complexity" evidence="1">
    <location>
        <begin position="182"/>
        <end position="195"/>
    </location>
</feature>
<organism evidence="2 3">
    <name type="scientific">Crepidotus variabilis</name>
    <dbReference type="NCBI Taxonomy" id="179855"/>
    <lineage>
        <taxon>Eukaryota</taxon>
        <taxon>Fungi</taxon>
        <taxon>Dikarya</taxon>
        <taxon>Basidiomycota</taxon>
        <taxon>Agaricomycotina</taxon>
        <taxon>Agaricomycetes</taxon>
        <taxon>Agaricomycetidae</taxon>
        <taxon>Agaricales</taxon>
        <taxon>Agaricineae</taxon>
        <taxon>Crepidotaceae</taxon>
        <taxon>Crepidotus</taxon>
    </lineage>
</organism>
<accession>A0A9P6JM64</accession>
<dbReference type="EMBL" id="MU157884">
    <property type="protein sequence ID" value="KAF9525440.1"/>
    <property type="molecule type" value="Genomic_DNA"/>
</dbReference>
<gene>
    <name evidence="2" type="ORF">CPB83DRAFT_897039</name>
</gene>
<dbReference type="OrthoDB" id="3268127at2759"/>
<sequence length="271" mass="30168">MNSSPLAESPGKSSPVLAAQARRKSQYKTLSPMTPLSVRSTSGGRQLSHRSVSEGTKKAGTSASGSGGDDALRERFRAKCIERAVREREKAIRGKRSLMPRQPSSDDYAMEDDDSEDDEAIMQDELFRRIVANAERKEKHAYRLSYAREVGSSFDPDLEEVDRLEQEFTAPDTMRSRSVSVPLAGPSTAASGPPSSVHPEDEEDIPLDFEDLNDEQLQAYAEELASREEFDDIPEDFHWSDFDDVEDLGNPIEDPKTPVPHNTMEDDMDVS</sequence>
<dbReference type="Proteomes" id="UP000807306">
    <property type="component" value="Unassembled WGS sequence"/>
</dbReference>
<protein>
    <submittedName>
        <fullName evidence="2">Uncharacterized protein</fullName>
    </submittedName>
</protein>
<reference evidence="2" key="1">
    <citation type="submission" date="2020-11" db="EMBL/GenBank/DDBJ databases">
        <authorList>
            <consortium name="DOE Joint Genome Institute"/>
            <person name="Ahrendt S."/>
            <person name="Riley R."/>
            <person name="Andreopoulos W."/>
            <person name="Labutti K."/>
            <person name="Pangilinan J."/>
            <person name="Ruiz-Duenas F.J."/>
            <person name="Barrasa J.M."/>
            <person name="Sanchez-Garcia M."/>
            <person name="Camarero S."/>
            <person name="Miyauchi S."/>
            <person name="Serrano A."/>
            <person name="Linde D."/>
            <person name="Babiker R."/>
            <person name="Drula E."/>
            <person name="Ayuso-Fernandez I."/>
            <person name="Pacheco R."/>
            <person name="Padilla G."/>
            <person name="Ferreira P."/>
            <person name="Barriuso J."/>
            <person name="Kellner H."/>
            <person name="Castanera R."/>
            <person name="Alfaro M."/>
            <person name="Ramirez L."/>
            <person name="Pisabarro A.G."/>
            <person name="Kuo A."/>
            <person name="Tritt A."/>
            <person name="Lipzen A."/>
            <person name="He G."/>
            <person name="Yan M."/>
            <person name="Ng V."/>
            <person name="Cullen D."/>
            <person name="Martin F."/>
            <person name="Rosso M.-N."/>
            <person name="Henrissat B."/>
            <person name="Hibbett D."/>
            <person name="Martinez A.T."/>
            <person name="Grigoriev I.V."/>
        </authorList>
    </citation>
    <scope>NUCLEOTIDE SEQUENCE</scope>
    <source>
        <strain evidence="2">CBS 506.95</strain>
    </source>
</reference>
<name>A0A9P6JM64_9AGAR</name>